<dbReference type="Proteomes" id="UP001595952">
    <property type="component" value="Unassembled WGS sequence"/>
</dbReference>
<evidence type="ECO:0000313" key="1">
    <source>
        <dbReference type="EMBL" id="MFC4637301.1"/>
    </source>
</evidence>
<name>A0ABV9I4N5_9DEIO</name>
<gene>
    <name evidence="1" type="ORF">ACFO0D_02990</name>
</gene>
<dbReference type="EMBL" id="JBHSEI010000001">
    <property type="protein sequence ID" value="MFC4637301.1"/>
    <property type="molecule type" value="Genomic_DNA"/>
</dbReference>
<dbReference type="RefSeq" id="WP_380060326.1">
    <property type="nucleotide sequence ID" value="NZ_JBHSEI010000001.1"/>
</dbReference>
<protein>
    <recommendedName>
        <fullName evidence="3">Ig-like domain-containing protein</fullName>
    </recommendedName>
</protein>
<comment type="caution">
    <text evidence="1">The sequence shown here is derived from an EMBL/GenBank/DDBJ whole genome shotgun (WGS) entry which is preliminary data.</text>
</comment>
<proteinExistence type="predicted"/>
<organism evidence="1 2">
    <name type="scientific">Deinococcus hohokamensis</name>
    <dbReference type="NCBI Taxonomy" id="309883"/>
    <lineage>
        <taxon>Bacteria</taxon>
        <taxon>Thermotogati</taxon>
        <taxon>Deinococcota</taxon>
        <taxon>Deinococci</taxon>
        <taxon>Deinococcales</taxon>
        <taxon>Deinococcaceae</taxon>
        <taxon>Deinococcus</taxon>
    </lineage>
</organism>
<evidence type="ECO:0008006" key="3">
    <source>
        <dbReference type="Google" id="ProtNLM"/>
    </source>
</evidence>
<accession>A0ABV9I4N5</accession>
<reference evidence="2" key="1">
    <citation type="journal article" date="2019" name="Int. J. Syst. Evol. Microbiol.">
        <title>The Global Catalogue of Microorganisms (GCM) 10K type strain sequencing project: providing services to taxonomists for standard genome sequencing and annotation.</title>
        <authorList>
            <consortium name="The Broad Institute Genomics Platform"/>
            <consortium name="The Broad Institute Genome Sequencing Center for Infectious Disease"/>
            <person name="Wu L."/>
            <person name="Ma J."/>
        </authorList>
    </citation>
    <scope>NUCLEOTIDE SEQUENCE [LARGE SCALE GENOMIC DNA]</scope>
    <source>
        <strain evidence="2">CCUG 55995</strain>
    </source>
</reference>
<evidence type="ECO:0000313" key="2">
    <source>
        <dbReference type="Proteomes" id="UP001595952"/>
    </source>
</evidence>
<keyword evidence="2" id="KW-1185">Reference proteome</keyword>
<sequence length="126" mass="13754">MSSRLLILLLSGALGAGLTGCRYNFVPLIPAQTEVRLPARITGATLVRSGEQLRLQAQIDGRFEPGYLNVRWFDGSRELGTDSVYLDSAQRQATFVLDAPAKGAYRAVLAFGGVVLRQVELYEVQP</sequence>
<dbReference type="PROSITE" id="PS51257">
    <property type="entry name" value="PROKAR_LIPOPROTEIN"/>
    <property type="match status" value="1"/>
</dbReference>